<gene>
    <name evidence="1" type="ORF">LTR77_003034</name>
</gene>
<evidence type="ECO:0000313" key="1">
    <source>
        <dbReference type="EMBL" id="KAK5172912.1"/>
    </source>
</evidence>
<evidence type="ECO:0000313" key="2">
    <source>
        <dbReference type="Proteomes" id="UP001337655"/>
    </source>
</evidence>
<organism evidence="1 2">
    <name type="scientific">Saxophila tyrrhenica</name>
    <dbReference type="NCBI Taxonomy" id="1690608"/>
    <lineage>
        <taxon>Eukaryota</taxon>
        <taxon>Fungi</taxon>
        <taxon>Dikarya</taxon>
        <taxon>Ascomycota</taxon>
        <taxon>Pezizomycotina</taxon>
        <taxon>Dothideomycetes</taxon>
        <taxon>Dothideomycetidae</taxon>
        <taxon>Mycosphaerellales</taxon>
        <taxon>Extremaceae</taxon>
        <taxon>Saxophila</taxon>
    </lineage>
</organism>
<dbReference type="RefSeq" id="XP_064661630.1">
    <property type="nucleotide sequence ID" value="XM_064800291.1"/>
</dbReference>
<dbReference type="GeneID" id="89924381"/>
<accession>A0AAV9PJS6</accession>
<keyword evidence="2" id="KW-1185">Reference proteome</keyword>
<protein>
    <submittedName>
        <fullName evidence="1">Uncharacterized protein</fullName>
    </submittedName>
</protein>
<dbReference type="InterPro" id="IPR029069">
    <property type="entry name" value="HotDog_dom_sf"/>
</dbReference>
<proteinExistence type="predicted"/>
<reference evidence="1 2" key="1">
    <citation type="submission" date="2023-08" db="EMBL/GenBank/DDBJ databases">
        <title>Black Yeasts Isolated from many extreme environments.</title>
        <authorList>
            <person name="Coleine C."/>
            <person name="Stajich J.E."/>
            <person name="Selbmann L."/>
        </authorList>
    </citation>
    <scope>NUCLEOTIDE SEQUENCE [LARGE SCALE GENOMIC DNA]</scope>
    <source>
        <strain evidence="1 2">CCFEE 5935</strain>
    </source>
</reference>
<dbReference type="EMBL" id="JAVRRT010000004">
    <property type="protein sequence ID" value="KAK5172912.1"/>
    <property type="molecule type" value="Genomic_DNA"/>
</dbReference>
<dbReference type="AlphaFoldDB" id="A0AAV9PJS6"/>
<name>A0AAV9PJS6_9PEZI</name>
<dbReference type="SUPFAM" id="SSF54637">
    <property type="entry name" value="Thioesterase/thiol ester dehydrase-isomerase"/>
    <property type="match status" value="1"/>
</dbReference>
<dbReference type="Pfam" id="PF13279">
    <property type="entry name" value="4HBT_2"/>
    <property type="match status" value="1"/>
</dbReference>
<dbReference type="Gene3D" id="3.10.129.10">
    <property type="entry name" value="Hotdog Thioesterase"/>
    <property type="match status" value="1"/>
</dbReference>
<sequence>MYNRYAESGRIEWVQQYIRHIDPGHAQEWAEIMTPRGSGLILRKITTEFKFPMKYPDHVTVLHKLGTKPKPGMDAFIFDVVILSELHQRIAARVYEDCVYYDYRAGKKTSLKPFMVDVLSETWRLQEAVKQANSERVQGLLERVRKLEVESWDREGAMEDTGSAGQ</sequence>
<comment type="caution">
    <text evidence="1">The sequence shown here is derived from an EMBL/GenBank/DDBJ whole genome shotgun (WGS) entry which is preliminary data.</text>
</comment>
<dbReference type="Proteomes" id="UP001337655">
    <property type="component" value="Unassembled WGS sequence"/>
</dbReference>